<feature type="region of interest" description="Disordered" evidence="1">
    <location>
        <begin position="68"/>
        <end position="91"/>
    </location>
</feature>
<keyword evidence="3" id="KW-1185">Reference proteome</keyword>
<evidence type="ECO:0000256" key="1">
    <source>
        <dbReference type="SAM" id="MobiDB-lite"/>
    </source>
</evidence>
<name>A0A4Z2E2Y4_9TELE</name>
<evidence type="ECO:0000313" key="3">
    <source>
        <dbReference type="Proteomes" id="UP000314294"/>
    </source>
</evidence>
<gene>
    <name evidence="2" type="ORF">EYF80_066615</name>
</gene>
<dbReference type="AlphaFoldDB" id="A0A4Z2E2Y4"/>
<protein>
    <submittedName>
        <fullName evidence="2">Uncharacterized protein</fullName>
    </submittedName>
</protein>
<accession>A0A4Z2E2Y4</accession>
<sequence length="91" mass="9632">MFRNSLKMLLGGKTRKNNGQYAAGRAPDPGVSGGVGVELEGSEVGVMEGLSRSLPSSPLLNLRLLNRAGRNAKTPRAQRGALTQRGDSWTP</sequence>
<evidence type="ECO:0000313" key="2">
    <source>
        <dbReference type="EMBL" id="TNN23266.1"/>
    </source>
</evidence>
<feature type="region of interest" description="Disordered" evidence="1">
    <location>
        <begin position="1"/>
        <end position="34"/>
    </location>
</feature>
<proteinExistence type="predicted"/>
<dbReference type="EMBL" id="SRLO01019162">
    <property type="protein sequence ID" value="TNN23266.1"/>
    <property type="molecule type" value="Genomic_DNA"/>
</dbReference>
<reference evidence="2 3" key="1">
    <citation type="submission" date="2019-03" db="EMBL/GenBank/DDBJ databases">
        <title>First draft genome of Liparis tanakae, snailfish: a comprehensive survey of snailfish specific genes.</title>
        <authorList>
            <person name="Kim W."/>
            <person name="Song I."/>
            <person name="Jeong J.-H."/>
            <person name="Kim D."/>
            <person name="Kim S."/>
            <person name="Ryu S."/>
            <person name="Song J.Y."/>
            <person name="Lee S.K."/>
        </authorList>
    </citation>
    <scope>NUCLEOTIDE SEQUENCE [LARGE SCALE GENOMIC DNA]</scope>
    <source>
        <tissue evidence="2">Muscle</tissue>
    </source>
</reference>
<comment type="caution">
    <text evidence="2">The sequence shown here is derived from an EMBL/GenBank/DDBJ whole genome shotgun (WGS) entry which is preliminary data.</text>
</comment>
<organism evidence="2 3">
    <name type="scientific">Liparis tanakae</name>
    <name type="common">Tanaka's snailfish</name>
    <dbReference type="NCBI Taxonomy" id="230148"/>
    <lineage>
        <taxon>Eukaryota</taxon>
        <taxon>Metazoa</taxon>
        <taxon>Chordata</taxon>
        <taxon>Craniata</taxon>
        <taxon>Vertebrata</taxon>
        <taxon>Euteleostomi</taxon>
        <taxon>Actinopterygii</taxon>
        <taxon>Neopterygii</taxon>
        <taxon>Teleostei</taxon>
        <taxon>Neoteleostei</taxon>
        <taxon>Acanthomorphata</taxon>
        <taxon>Eupercaria</taxon>
        <taxon>Perciformes</taxon>
        <taxon>Cottioidei</taxon>
        <taxon>Cottales</taxon>
        <taxon>Liparidae</taxon>
        <taxon>Liparis</taxon>
    </lineage>
</organism>
<dbReference type="Proteomes" id="UP000314294">
    <property type="component" value="Unassembled WGS sequence"/>
</dbReference>